<dbReference type="AlphaFoldDB" id="A0A8R1I4I6"/>
<dbReference type="Pfam" id="PF13358">
    <property type="entry name" value="DDE_3"/>
    <property type="match status" value="1"/>
</dbReference>
<evidence type="ECO:0000313" key="3">
    <source>
        <dbReference type="Proteomes" id="UP000005237"/>
    </source>
</evidence>
<reference evidence="3" key="1">
    <citation type="submission" date="2010-08" db="EMBL/GenBank/DDBJ databases">
        <authorList>
            <consortium name="Caenorhabditis japonica Sequencing Consortium"/>
            <person name="Wilson R.K."/>
        </authorList>
    </citation>
    <scope>NUCLEOTIDE SEQUENCE [LARGE SCALE GENOMIC DNA]</scope>
    <source>
        <strain evidence="3">DF5081</strain>
    </source>
</reference>
<dbReference type="Proteomes" id="UP000005237">
    <property type="component" value="Unassembled WGS sequence"/>
</dbReference>
<reference evidence="2" key="2">
    <citation type="submission" date="2022-06" db="UniProtKB">
        <authorList>
            <consortium name="EnsemblMetazoa"/>
        </authorList>
    </citation>
    <scope>IDENTIFICATION</scope>
    <source>
        <strain evidence="2">DF5081</strain>
    </source>
</reference>
<feature type="domain" description="Tc1-like transposase DDE" evidence="1">
    <location>
        <begin position="24"/>
        <end position="81"/>
    </location>
</feature>
<dbReference type="EnsemblMetazoa" id="CJA22042.1">
    <property type="protein sequence ID" value="CJA22042.1"/>
    <property type="gene ID" value="WBGene00177614"/>
</dbReference>
<proteinExistence type="predicted"/>
<accession>A0A8R1I4I6</accession>
<protein>
    <submittedName>
        <fullName evidence="2">DDE_3 domain-containing protein</fullName>
    </submittedName>
</protein>
<dbReference type="InterPro" id="IPR036397">
    <property type="entry name" value="RNaseH_sf"/>
</dbReference>
<sequence length="146" mass="17441">MDHHVYKDILESKILPHYKAMGRGITFQQDNDPKNTSKFVKDWFLSRRIRVMDWPSQSPDLNPIEKVWEELEKRMTGKRTRNVDENYQKLAEEWDKILQSVIDTLLDSMQRRCQAVIDTRDFATKYYGAARNKKGGHKCRNFPIFF</sequence>
<keyword evidence="3" id="KW-1185">Reference proteome</keyword>
<evidence type="ECO:0000313" key="2">
    <source>
        <dbReference type="EnsemblMetazoa" id="CJA22042.1"/>
    </source>
</evidence>
<organism evidence="2 3">
    <name type="scientific">Caenorhabditis japonica</name>
    <dbReference type="NCBI Taxonomy" id="281687"/>
    <lineage>
        <taxon>Eukaryota</taxon>
        <taxon>Metazoa</taxon>
        <taxon>Ecdysozoa</taxon>
        <taxon>Nematoda</taxon>
        <taxon>Chromadorea</taxon>
        <taxon>Rhabditida</taxon>
        <taxon>Rhabditina</taxon>
        <taxon>Rhabditomorpha</taxon>
        <taxon>Rhabditoidea</taxon>
        <taxon>Rhabditidae</taxon>
        <taxon>Peloderinae</taxon>
        <taxon>Caenorhabditis</taxon>
    </lineage>
</organism>
<name>A0A8R1I4I6_CAEJA</name>
<dbReference type="Gene3D" id="3.30.420.10">
    <property type="entry name" value="Ribonuclease H-like superfamily/Ribonuclease H"/>
    <property type="match status" value="1"/>
</dbReference>
<dbReference type="InterPro" id="IPR038717">
    <property type="entry name" value="Tc1-like_DDE_dom"/>
</dbReference>
<evidence type="ECO:0000259" key="1">
    <source>
        <dbReference type="Pfam" id="PF13358"/>
    </source>
</evidence>
<dbReference type="GO" id="GO:0003676">
    <property type="term" value="F:nucleic acid binding"/>
    <property type="evidence" value="ECO:0007669"/>
    <property type="project" value="InterPro"/>
</dbReference>